<feature type="domain" description="OB" evidence="1">
    <location>
        <begin position="332"/>
        <end position="387"/>
    </location>
</feature>
<dbReference type="Gene3D" id="2.170.16.10">
    <property type="entry name" value="Hedgehog/Intein (Hint) domain"/>
    <property type="match status" value="1"/>
</dbReference>
<dbReference type="GO" id="GO:0006260">
    <property type="term" value="P:DNA replication"/>
    <property type="evidence" value="ECO:0007669"/>
    <property type="project" value="InterPro"/>
</dbReference>
<reference evidence="3" key="1">
    <citation type="submission" date="2020-04" db="EMBL/GenBank/DDBJ databases">
        <authorList>
            <person name="Chiriac C."/>
            <person name="Salcher M."/>
            <person name="Ghai R."/>
            <person name="Kavagutti S V."/>
        </authorList>
    </citation>
    <scope>NUCLEOTIDE SEQUENCE</scope>
</reference>
<dbReference type="InterPro" id="IPR029460">
    <property type="entry name" value="DNAPol_HHH"/>
</dbReference>
<dbReference type="Pfam" id="PF01336">
    <property type="entry name" value="tRNA_anti-codon"/>
    <property type="match status" value="1"/>
</dbReference>
<dbReference type="Gene3D" id="1.10.150.870">
    <property type="match status" value="1"/>
</dbReference>
<evidence type="ECO:0000259" key="1">
    <source>
        <dbReference type="Pfam" id="PF01336"/>
    </source>
</evidence>
<dbReference type="PANTHER" id="PTHR32294:SF0">
    <property type="entry name" value="DNA POLYMERASE III SUBUNIT ALPHA"/>
    <property type="match status" value="1"/>
</dbReference>
<evidence type="ECO:0000313" key="3">
    <source>
        <dbReference type="EMBL" id="CAB4160254.1"/>
    </source>
</evidence>
<accession>A0A6J5NYG0</accession>
<proteinExistence type="predicted"/>
<dbReference type="PANTHER" id="PTHR32294">
    <property type="entry name" value="DNA POLYMERASE III SUBUNIT ALPHA"/>
    <property type="match status" value="1"/>
</dbReference>
<protein>
    <submittedName>
        <fullName evidence="3">DnaE_OBF domain containing protein</fullName>
    </submittedName>
</protein>
<dbReference type="GO" id="GO:0003676">
    <property type="term" value="F:nucleic acid binding"/>
    <property type="evidence" value="ECO:0007669"/>
    <property type="project" value="InterPro"/>
</dbReference>
<dbReference type="InterPro" id="IPR004365">
    <property type="entry name" value="NA-bd_OB_tRNA"/>
</dbReference>
<evidence type="ECO:0000259" key="2">
    <source>
        <dbReference type="Pfam" id="PF14579"/>
    </source>
</evidence>
<name>A0A6J5NYG0_9CAUD</name>
<dbReference type="InterPro" id="IPR004805">
    <property type="entry name" value="DnaE2/DnaE/PolC"/>
</dbReference>
<sequence>MKIINKEYVGVKPVYDISVDSPYHDFQLDNGVVVSNCFNKAHSVSYSMLTYVTAYLKANHPVEFFTALMTTRSKTLQPKTWAVKAPEYIKEAKHFNVDIYPPDINKSGFEFTIHNNEIYFGLNAIRDVGGTAAKYIITARGDTSFKDVWDFIGRVNTQKVNTKTFEALVKAGAFDKLGYNRAELLTNIPNIYNYVNGTIEYHQRQQEIQERNRLNEDILPKIERRNDLRKRVIKLEKQFIKTNDLEIKSQYELSKTELDELESLELKKLVDLKPKELPVKCELTRSNRVELELKEILDQANYIGCYIGGHPMQFTAIEHDDLDSLEEHFNHRVAGVILSIRNINTKTGKKMAILEIDDSTGSAELVIFPQKYELFSKLEFVEGDIVISDVRVDAIEPDIKLIANRIYKHIWEEQNDKTVDTTRRETNKSIDEYVEITERDSGDLFDTIF</sequence>
<dbReference type="CDD" id="cd04485">
    <property type="entry name" value="DnaE_OBF"/>
    <property type="match status" value="1"/>
</dbReference>
<dbReference type="GO" id="GO:0008408">
    <property type="term" value="F:3'-5' exonuclease activity"/>
    <property type="evidence" value="ECO:0007669"/>
    <property type="project" value="InterPro"/>
</dbReference>
<dbReference type="PROSITE" id="PS50818">
    <property type="entry name" value="INTEIN_C_TER"/>
    <property type="match status" value="1"/>
</dbReference>
<gene>
    <name evidence="3" type="ORF">UFOVP724_126</name>
</gene>
<dbReference type="InterPro" id="IPR030934">
    <property type="entry name" value="Intein_C"/>
</dbReference>
<dbReference type="EMBL" id="LR796696">
    <property type="protein sequence ID" value="CAB4160254.1"/>
    <property type="molecule type" value="Genomic_DNA"/>
</dbReference>
<organism evidence="3">
    <name type="scientific">uncultured Caudovirales phage</name>
    <dbReference type="NCBI Taxonomy" id="2100421"/>
    <lineage>
        <taxon>Viruses</taxon>
        <taxon>Duplodnaviria</taxon>
        <taxon>Heunggongvirae</taxon>
        <taxon>Uroviricota</taxon>
        <taxon>Caudoviricetes</taxon>
        <taxon>Peduoviridae</taxon>
        <taxon>Maltschvirus</taxon>
        <taxon>Maltschvirus maltsch</taxon>
    </lineage>
</organism>
<feature type="domain" description="DNA polymerase helix-hairpin-helix motif" evidence="2">
    <location>
        <begin position="97"/>
        <end position="184"/>
    </location>
</feature>
<dbReference type="Pfam" id="PF14579">
    <property type="entry name" value="HHH_6"/>
    <property type="match status" value="1"/>
</dbReference>